<sequence length="156" mass="18821">MVDRKRMDNPYKDRRDLKNREIKKSLTHRARLRKNYFKLLEKEGESVPSRDGNSDDQDQNQNQKEEEKEEQEQEQEQGDRNTKLTYQDRLKISKQRKLVKQQRILEARKEKIAKIEKAKNQRERNKEKFKQKTSKGQPLMGPRISNLLDKIRTNAD</sequence>
<feature type="compositionally biased region" description="Basic residues" evidence="3">
    <location>
        <begin position="25"/>
        <end position="36"/>
    </location>
</feature>
<dbReference type="EMBL" id="KV454014">
    <property type="protein sequence ID" value="ODV95215.1"/>
    <property type="molecule type" value="Genomic_DNA"/>
</dbReference>
<feature type="compositionally biased region" description="Basic and acidic residues" evidence="3">
    <location>
        <begin position="116"/>
        <end position="130"/>
    </location>
</feature>
<dbReference type="Proteomes" id="UP000094236">
    <property type="component" value="Unassembled WGS sequence"/>
</dbReference>
<dbReference type="OrthoDB" id="2135053at2759"/>
<comment type="similarity">
    <text evidence="1">Belongs to the FYV7 family.</text>
</comment>
<proteinExistence type="inferred from homology"/>
<evidence type="ECO:0000256" key="1">
    <source>
        <dbReference type="ARBA" id="ARBA00006800"/>
    </source>
</evidence>
<dbReference type="InterPro" id="IPR013730">
    <property type="entry name" value="Fyv7/TAP26"/>
</dbReference>
<organism evidence="4 5">
    <name type="scientific">Pachysolen tannophilus NRRL Y-2460</name>
    <dbReference type="NCBI Taxonomy" id="669874"/>
    <lineage>
        <taxon>Eukaryota</taxon>
        <taxon>Fungi</taxon>
        <taxon>Dikarya</taxon>
        <taxon>Ascomycota</taxon>
        <taxon>Saccharomycotina</taxon>
        <taxon>Pichiomycetes</taxon>
        <taxon>Pachysolenaceae</taxon>
        <taxon>Pachysolen</taxon>
    </lineage>
</organism>
<feature type="compositionally biased region" description="Basic and acidic residues" evidence="3">
    <location>
        <begin position="1"/>
        <end position="24"/>
    </location>
</feature>
<name>A0A1E4TTY9_PACTA</name>
<accession>A0A1E4TTY9</accession>
<dbReference type="AlphaFoldDB" id="A0A1E4TTY9"/>
<feature type="region of interest" description="Disordered" evidence="3">
    <location>
        <begin position="1"/>
        <end position="90"/>
    </location>
</feature>
<feature type="compositionally biased region" description="Acidic residues" evidence="3">
    <location>
        <begin position="67"/>
        <end position="76"/>
    </location>
</feature>
<keyword evidence="5" id="KW-1185">Reference proteome</keyword>
<dbReference type="Pfam" id="PF08524">
    <property type="entry name" value="rRNA_processing"/>
    <property type="match status" value="1"/>
</dbReference>
<gene>
    <name evidence="4" type="ORF">PACTADRAFT_49963</name>
</gene>
<feature type="region of interest" description="Disordered" evidence="3">
    <location>
        <begin position="116"/>
        <end position="156"/>
    </location>
</feature>
<reference evidence="5" key="1">
    <citation type="submission" date="2016-05" db="EMBL/GenBank/DDBJ databases">
        <title>Comparative genomics of biotechnologically important yeasts.</title>
        <authorList>
            <consortium name="DOE Joint Genome Institute"/>
            <person name="Riley R."/>
            <person name="Haridas S."/>
            <person name="Wolfe K.H."/>
            <person name="Lopes M.R."/>
            <person name="Hittinger C.T."/>
            <person name="Goker M."/>
            <person name="Salamov A."/>
            <person name="Wisecaver J."/>
            <person name="Long T.M."/>
            <person name="Aerts A.L."/>
            <person name="Barry K."/>
            <person name="Choi C."/>
            <person name="Clum A."/>
            <person name="Coughlan A.Y."/>
            <person name="Deshpande S."/>
            <person name="Douglass A.P."/>
            <person name="Hanson S.J."/>
            <person name="Klenk H.-P."/>
            <person name="Labutti K."/>
            <person name="Lapidus A."/>
            <person name="Lindquist E."/>
            <person name="Lipzen A."/>
            <person name="Meier-Kolthoff J.P."/>
            <person name="Ohm R.A."/>
            <person name="Otillar R.P."/>
            <person name="Pangilinan J."/>
            <person name="Peng Y."/>
            <person name="Rokas A."/>
            <person name="Rosa C.A."/>
            <person name="Scheuner C."/>
            <person name="Sibirny A.A."/>
            <person name="Slot J.C."/>
            <person name="Stielow J.B."/>
            <person name="Sun H."/>
            <person name="Kurtzman C.P."/>
            <person name="Blackwell M."/>
            <person name="Grigoriev I.V."/>
            <person name="Jeffries T.W."/>
        </authorList>
    </citation>
    <scope>NUCLEOTIDE SEQUENCE [LARGE SCALE GENOMIC DNA]</scope>
    <source>
        <strain evidence="5">NRRL Y-2460</strain>
    </source>
</reference>
<evidence type="ECO:0000256" key="2">
    <source>
        <dbReference type="ARBA" id="ARBA00018780"/>
    </source>
</evidence>
<protein>
    <recommendedName>
        <fullName evidence="2">rRNA-processing protein FYV7</fullName>
    </recommendedName>
</protein>
<dbReference type="STRING" id="669874.A0A1E4TTY9"/>
<evidence type="ECO:0000256" key="3">
    <source>
        <dbReference type="SAM" id="MobiDB-lite"/>
    </source>
</evidence>
<evidence type="ECO:0000313" key="4">
    <source>
        <dbReference type="EMBL" id="ODV95215.1"/>
    </source>
</evidence>
<evidence type="ECO:0000313" key="5">
    <source>
        <dbReference type="Proteomes" id="UP000094236"/>
    </source>
</evidence>
<feature type="compositionally biased region" description="Basic and acidic residues" evidence="3">
    <location>
        <begin position="77"/>
        <end position="90"/>
    </location>
</feature>